<keyword evidence="1" id="KW-0805">Transcription regulation</keyword>
<keyword evidence="6" id="KW-1185">Reference proteome</keyword>
<dbReference type="InterPro" id="IPR001387">
    <property type="entry name" value="Cro/C1-type_HTH"/>
</dbReference>
<dbReference type="Pfam" id="PF01381">
    <property type="entry name" value="HTH_3"/>
    <property type="match status" value="1"/>
</dbReference>
<evidence type="ECO:0000256" key="1">
    <source>
        <dbReference type="ARBA" id="ARBA00023015"/>
    </source>
</evidence>
<organism evidence="5 6">
    <name type="scientific">Microbacterium marinilacus</name>
    <dbReference type="NCBI Taxonomy" id="415209"/>
    <lineage>
        <taxon>Bacteria</taxon>
        <taxon>Bacillati</taxon>
        <taxon>Actinomycetota</taxon>
        <taxon>Actinomycetes</taxon>
        <taxon>Micrococcales</taxon>
        <taxon>Microbacteriaceae</taxon>
        <taxon>Microbacterium</taxon>
    </lineage>
</organism>
<evidence type="ECO:0000259" key="4">
    <source>
        <dbReference type="PROSITE" id="PS50943"/>
    </source>
</evidence>
<proteinExistence type="predicted"/>
<protein>
    <recommendedName>
        <fullName evidence="4">HTH cro/C1-type domain-containing protein</fullName>
    </recommendedName>
</protein>
<dbReference type="SUPFAM" id="SSF47413">
    <property type="entry name" value="lambda repressor-like DNA-binding domains"/>
    <property type="match status" value="1"/>
</dbReference>
<dbReference type="Gene3D" id="1.10.260.40">
    <property type="entry name" value="lambda repressor-like DNA-binding domains"/>
    <property type="match status" value="1"/>
</dbReference>
<gene>
    <name evidence="5" type="ORF">GCM10022202_25590</name>
</gene>
<evidence type="ECO:0000313" key="5">
    <source>
        <dbReference type="EMBL" id="GAA3662838.1"/>
    </source>
</evidence>
<dbReference type="CDD" id="cd00093">
    <property type="entry name" value="HTH_XRE"/>
    <property type="match status" value="1"/>
</dbReference>
<dbReference type="EMBL" id="BAAAYV010000012">
    <property type="protein sequence ID" value="GAA3662838.1"/>
    <property type="molecule type" value="Genomic_DNA"/>
</dbReference>
<reference evidence="6" key="1">
    <citation type="journal article" date="2019" name="Int. J. Syst. Evol. Microbiol.">
        <title>The Global Catalogue of Microorganisms (GCM) 10K type strain sequencing project: providing services to taxonomists for standard genome sequencing and annotation.</title>
        <authorList>
            <consortium name="The Broad Institute Genomics Platform"/>
            <consortium name="The Broad Institute Genome Sequencing Center for Infectious Disease"/>
            <person name="Wu L."/>
            <person name="Ma J."/>
        </authorList>
    </citation>
    <scope>NUCLEOTIDE SEQUENCE [LARGE SCALE GENOMIC DNA]</scope>
    <source>
        <strain evidence="6">JCM 16546</strain>
    </source>
</reference>
<dbReference type="RefSeq" id="WP_221857298.1">
    <property type="nucleotide sequence ID" value="NZ_BAAAYV010000012.1"/>
</dbReference>
<dbReference type="InterPro" id="IPR050807">
    <property type="entry name" value="TransReg_Diox_bact_type"/>
</dbReference>
<comment type="caution">
    <text evidence="5">The sequence shown here is derived from an EMBL/GenBank/DDBJ whole genome shotgun (WGS) entry which is preliminary data.</text>
</comment>
<evidence type="ECO:0000313" key="6">
    <source>
        <dbReference type="Proteomes" id="UP001410795"/>
    </source>
</evidence>
<sequence length="79" mass="8563">MSERPLKSVLGSQVRALRQERGLTQERLAEELGVTPRYLAGTERGERNLTLDSVDSLAGQLGVPAQSLLIEDATTSTQP</sequence>
<evidence type="ECO:0000256" key="2">
    <source>
        <dbReference type="ARBA" id="ARBA00023125"/>
    </source>
</evidence>
<evidence type="ECO:0000256" key="3">
    <source>
        <dbReference type="ARBA" id="ARBA00023163"/>
    </source>
</evidence>
<dbReference type="PANTHER" id="PTHR46797:SF23">
    <property type="entry name" value="HTH-TYPE TRANSCRIPTIONAL REGULATOR SUTR"/>
    <property type="match status" value="1"/>
</dbReference>
<dbReference type="InterPro" id="IPR010982">
    <property type="entry name" value="Lambda_DNA-bd_dom_sf"/>
</dbReference>
<name>A0ABP7BMH5_9MICO</name>
<keyword evidence="2" id="KW-0238">DNA-binding</keyword>
<dbReference type="PANTHER" id="PTHR46797">
    <property type="entry name" value="HTH-TYPE TRANSCRIPTIONAL REGULATOR"/>
    <property type="match status" value="1"/>
</dbReference>
<accession>A0ABP7BMH5</accession>
<keyword evidence="3" id="KW-0804">Transcription</keyword>
<feature type="domain" description="HTH cro/C1-type" evidence="4">
    <location>
        <begin position="14"/>
        <end position="68"/>
    </location>
</feature>
<dbReference type="Proteomes" id="UP001410795">
    <property type="component" value="Unassembled WGS sequence"/>
</dbReference>
<dbReference type="SMART" id="SM00530">
    <property type="entry name" value="HTH_XRE"/>
    <property type="match status" value="1"/>
</dbReference>
<dbReference type="PROSITE" id="PS50943">
    <property type="entry name" value="HTH_CROC1"/>
    <property type="match status" value="1"/>
</dbReference>